<dbReference type="Proteomes" id="UP001529510">
    <property type="component" value="Unassembled WGS sequence"/>
</dbReference>
<feature type="non-terminal residue" evidence="2">
    <location>
        <position position="1"/>
    </location>
</feature>
<dbReference type="EMBL" id="JAMKFB020000011">
    <property type="protein sequence ID" value="KAL0181827.1"/>
    <property type="molecule type" value="Genomic_DNA"/>
</dbReference>
<feature type="region of interest" description="Disordered" evidence="1">
    <location>
        <begin position="1"/>
        <end position="152"/>
    </location>
</feature>
<feature type="compositionally biased region" description="Pro residues" evidence="1">
    <location>
        <begin position="134"/>
        <end position="146"/>
    </location>
</feature>
<protein>
    <submittedName>
        <fullName evidence="2">Uncharacterized protein</fullName>
    </submittedName>
</protein>
<proteinExistence type="predicted"/>
<name>A0ABD0Q791_CIRMR</name>
<dbReference type="AlphaFoldDB" id="A0ABD0Q791"/>
<keyword evidence="3" id="KW-1185">Reference proteome</keyword>
<organism evidence="2 3">
    <name type="scientific">Cirrhinus mrigala</name>
    <name type="common">Mrigala</name>
    <dbReference type="NCBI Taxonomy" id="683832"/>
    <lineage>
        <taxon>Eukaryota</taxon>
        <taxon>Metazoa</taxon>
        <taxon>Chordata</taxon>
        <taxon>Craniata</taxon>
        <taxon>Vertebrata</taxon>
        <taxon>Euteleostomi</taxon>
        <taxon>Actinopterygii</taxon>
        <taxon>Neopterygii</taxon>
        <taxon>Teleostei</taxon>
        <taxon>Ostariophysi</taxon>
        <taxon>Cypriniformes</taxon>
        <taxon>Cyprinidae</taxon>
        <taxon>Labeoninae</taxon>
        <taxon>Labeonini</taxon>
        <taxon>Cirrhinus</taxon>
    </lineage>
</organism>
<reference evidence="2 3" key="1">
    <citation type="submission" date="2024-05" db="EMBL/GenBank/DDBJ databases">
        <title>Genome sequencing and assembly of Indian major carp, Cirrhinus mrigala (Hamilton, 1822).</title>
        <authorList>
            <person name="Mohindra V."/>
            <person name="Chowdhury L.M."/>
            <person name="Lal K."/>
            <person name="Jena J.K."/>
        </authorList>
    </citation>
    <scope>NUCLEOTIDE SEQUENCE [LARGE SCALE GENOMIC DNA]</scope>
    <source>
        <strain evidence="2">CM1030</strain>
        <tissue evidence="2">Blood</tissue>
    </source>
</reference>
<sequence length="152" mass="15681">ATMNTALSELRELERQSNVKHAPDVVLDTLEQLKSGGASEPSSPLHSRLLREADSSQHPLQRSASSASDMPSTFRPGKSSGPKSPLSSMSTTGLSASGSTFRDNKPPATKPKPVVFPKSSSAGGSPGMGSPTTTIPPTPPPPPPPTDKSCPV</sequence>
<comment type="caution">
    <text evidence="2">The sequence shown here is derived from an EMBL/GenBank/DDBJ whole genome shotgun (WGS) entry which is preliminary data.</text>
</comment>
<feature type="compositionally biased region" description="Basic and acidic residues" evidence="1">
    <location>
        <begin position="9"/>
        <end position="23"/>
    </location>
</feature>
<feature type="compositionally biased region" description="Low complexity" evidence="1">
    <location>
        <begin position="117"/>
        <end position="133"/>
    </location>
</feature>
<accession>A0ABD0Q791</accession>
<gene>
    <name evidence="2" type="ORF">M9458_024233</name>
</gene>
<evidence type="ECO:0000256" key="1">
    <source>
        <dbReference type="SAM" id="MobiDB-lite"/>
    </source>
</evidence>
<feature type="compositionally biased region" description="Polar residues" evidence="1">
    <location>
        <begin position="56"/>
        <end position="71"/>
    </location>
</feature>
<evidence type="ECO:0000313" key="2">
    <source>
        <dbReference type="EMBL" id="KAL0181827.1"/>
    </source>
</evidence>
<feature type="compositionally biased region" description="Low complexity" evidence="1">
    <location>
        <begin position="76"/>
        <end position="90"/>
    </location>
</feature>
<feature type="compositionally biased region" description="Polar residues" evidence="1">
    <location>
        <begin position="91"/>
        <end position="101"/>
    </location>
</feature>
<evidence type="ECO:0000313" key="3">
    <source>
        <dbReference type="Proteomes" id="UP001529510"/>
    </source>
</evidence>